<keyword evidence="19" id="KW-1185">Reference proteome</keyword>
<dbReference type="CDD" id="cd13901">
    <property type="entry name" value="CuRO_3_MaLCC_like"/>
    <property type="match status" value="1"/>
</dbReference>
<keyword evidence="10" id="KW-0325">Glycoprotein</keyword>
<dbReference type="CDD" id="cd13854">
    <property type="entry name" value="CuRO_1_MaLCC_like"/>
    <property type="match status" value="1"/>
</dbReference>
<dbReference type="PROSITE" id="PS51166">
    <property type="entry name" value="CBM20"/>
    <property type="match status" value="1"/>
</dbReference>
<keyword evidence="11" id="KW-0439">Lignin degradation</keyword>
<evidence type="ECO:0000313" key="18">
    <source>
        <dbReference type="Proteomes" id="UP000230605"/>
    </source>
</evidence>
<keyword evidence="12" id="KW-0119">Carbohydrate metabolism</keyword>
<dbReference type="Pfam" id="PF00394">
    <property type="entry name" value="Cu-oxidase"/>
    <property type="match status" value="1"/>
</dbReference>
<evidence type="ECO:0000256" key="6">
    <source>
        <dbReference type="ARBA" id="ARBA00022729"/>
    </source>
</evidence>
<evidence type="ECO:0000256" key="5">
    <source>
        <dbReference type="ARBA" id="ARBA00022723"/>
    </source>
</evidence>
<dbReference type="Proteomes" id="UP001302367">
    <property type="component" value="Chromosome 4"/>
</dbReference>
<dbReference type="AlphaFoldDB" id="A0A2G5HMN4"/>
<proteinExistence type="inferred from homology"/>
<dbReference type="InterPro" id="IPR001117">
    <property type="entry name" value="Cu-oxidase_2nd"/>
</dbReference>
<dbReference type="InterPro" id="IPR013783">
    <property type="entry name" value="Ig-like_fold"/>
</dbReference>
<gene>
    <name evidence="16" type="ORF">CB0940_04767</name>
    <name evidence="17" type="ORF">RHO25_006668</name>
</gene>
<dbReference type="FunFam" id="2.60.40.420:FF:000021">
    <property type="entry name" value="Extracellular dihydrogeodin oxidase/laccase"/>
    <property type="match status" value="1"/>
</dbReference>
<dbReference type="FunFam" id="2.60.40.420:FF:000038">
    <property type="entry name" value="Extracellular dihydrogeodin oxidase/laccase"/>
    <property type="match status" value="1"/>
</dbReference>
<dbReference type="OrthoDB" id="2121828at2759"/>
<dbReference type="FunFam" id="2.60.40.10:FF:000552">
    <property type="entry name" value="Related to glucoamylase"/>
    <property type="match status" value="1"/>
</dbReference>
<evidence type="ECO:0000256" key="9">
    <source>
        <dbReference type="ARBA" id="ARBA00023008"/>
    </source>
</evidence>
<comment type="catalytic activity">
    <reaction evidence="1">
        <text>4 hydroquinone + O2 = 4 benzosemiquinone + 2 H2O</text>
        <dbReference type="Rhea" id="RHEA:11276"/>
        <dbReference type="ChEBI" id="CHEBI:15377"/>
        <dbReference type="ChEBI" id="CHEBI:15379"/>
        <dbReference type="ChEBI" id="CHEBI:17594"/>
        <dbReference type="ChEBI" id="CHEBI:17977"/>
        <dbReference type="EC" id="1.10.3.2"/>
    </reaction>
</comment>
<dbReference type="SUPFAM" id="SSF49452">
    <property type="entry name" value="Starch-binding domain-like"/>
    <property type="match status" value="1"/>
</dbReference>
<evidence type="ECO:0000256" key="1">
    <source>
        <dbReference type="ARBA" id="ARBA00000349"/>
    </source>
</evidence>
<keyword evidence="5" id="KW-0479">Metal-binding</keyword>
<comment type="cofactor">
    <cofactor evidence="2">
        <name>Cu cation</name>
        <dbReference type="ChEBI" id="CHEBI:23378"/>
    </cofactor>
</comment>
<dbReference type="Pfam" id="PF00686">
    <property type="entry name" value="CBM_20"/>
    <property type="match status" value="1"/>
</dbReference>
<dbReference type="PANTHER" id="PTHR11709">
    <property type="entry name" value="MULTI-COPPER OXIDASE"/>
    <property type="match status" value="1"/>
</dbReference>
<dbReference type="CDD" id="cd05811">
    <property type="entry name" value="CBM20_glucoamylase"/>
    <property type="match status" value="1"/>
</dbReference>
<organism evidence="16 18">
    <name type="scientific">Cercospora beticola</name>
    <name type="common">Sugarbeet leaf spot fungus</name>
    <dbReference type="NCBI Taxonomy" id="122368"/>
    <lineage>
        <taxon>Eukaryota</taxon>
        <taxon>Fungi</taxon>
        <taxon>Dikarya</taxon>
        <taxon>Ascomycota</taxon>
        <taxon>Pezizomycotina</taxon>
        <taxon>Dothideomycetes</taxon>
        <taxon>Dothideomycetidae</taxon>
        <taxon>Mycosphaerellales</taxon>
        <taxon>Mycosphaerellaceae</taxon>
        <taxon>Cercospora</taxon>
    </lineage>
</organism>
<dbReference type="SMART" id="SM01065">
    <property type="entry name" value="CBM_2"/>
    <property type="match status" value="1"/>
</dbReference>
<dbReference type="InterPro" id="IPR034836">
    <property type="entry name" value="CBM20_glucoamylase"/>
</dbReference>
<evidence type="ECO:0000256" key="13">
    <source>
        <dbReference type="ARBA" id="ARBA00023326"/>
    </source>
</evidence>
<dbReference type="GO" id="GO:0046274">
    <property type="term" value="P:lignin catabolic process"/>
    <property type="evidence" value="ECO:0007669"/>
    <property type="project" value="UniProtKB-KW"/>
</dbReference>
<feature type="signal peptide" evidence="14">
    <location>
        <begin position="1"/>
        <end position="16"/>
    </location>
</feature>
<dbReference type="InterPro" id="IPR011706">
    <property type="entry name" value="Cu-oxidase_C"/>
</dbReference>
<reference evidence="17 19" key="2">
    <citation type="submission" date="2023-09" db="EMBL/GenBank/DDBJ databases">
        <title>Complete-Gapless Cercospora beticola genome.</title>
        <authorList>
            <person name="Wyatt N.A."/>
            <person name="Spanner R.E."/>
            <person name="Bolton M.D."/>
        </authorList>
    </citation>
    <scope>NUCLEOTIDE SEQUENCE [LARGE SCALE GENOMIC DNA]</scope>
    <source>
        <strain evidence="17">Cb09-40</strain>
    </source>
</reference>
<accession>A0A2G5HMN4</accession>
<evidence type="ECO:0000313" key="19">
    <source>
        <dbReference type="Proteomes" id="UP001302367"/>
    </source>
</evidence>
<dbReference type="Pfam" id="PF07731">
    <property type="entry name" value="Cu-oxidase_2"/>
    <property type="match status" value="1"/>
</dbReference>
<dbReference type="GO" id="GO:2001070">
    <property type="term" value="F:starch binding"/>
    <property type="evidence" value="ECO:0007669"/>
    <property type="project" value="InterPro"/>
</dbReference>
<dbReference type="InterPro" id="IPR013784">
    <property type="entry name" value="Carb-bd-like_fold"/>
</dbReference>
<evidence type="ECO:0000256" key="4">
    <source>
        <dbReference type="ARBA" id="ARBA00012297"/>
    </source>
</evidence>
<keyword evidence="8" id="KW-0560">Oxidoreductase</keyword>
<dbReference type="GO" id="GO:0052716">
    <property type="term" value="F:hydroquinone:oxygen oxidoreductase activity"/>
    <property type="evidence" value="ECO:0007669"/>
    <property type="project" value="UniProtKB-EC"/>
</dbReference>
<comment type="similarity">
    <text evidence="3">Belongs to the multicopper oxidase family.</text>
</comment>
<keyword evidence="9" id="KW-0186">Copper</keyword>
<dbReference type="EC" id="1.10.3.2" evidence="4"/>
<reference evidence="16 18" key="1">
    <citation type="submission" date="2015-10" db="EMBL/GenBank/DDBJ databases">
        <title>The cercosporin biosynthetic gene cluster was horizontally transferred to several fungal lineages and shown to be expanded in Cercospora beticola based on microsynteny with recipient genomes.</title>
        <authorList>
            <person name="De Jonge R."/>
            <person name="Ebert M.K."/>
            <person name="Suttle J.C."/>
            <person name="Jurick Ii W.M."/>
            <person name="Secor G.A."/>
            <person name="Thomma B.P."/>
            <person name="Van De Peer Y."/>
            <person name="Bolton M.D."/>
        </authorList>
    </citation>
    <scope>NUCLEOTIDE SEQUENCE [LARGE SCALE GENOMIC DNA]</scope>
    <source>
        <strain evidence="16 18">09-40</strain>
    </source>
</reference>
<sequence length="732" mass="80754">MRLHYAILNFLALATASVIPVERLHEPGTTQHATPFTSERLVSRQSRDIRRRQTASVQVTFNQLAQTAWGESVQVVGSIAQLGNWDTSNGVALSASQYTNDRPLWSGTISIPAGTSFSYKYIKIGTDGTVTWEADPDHSFTVPTNGGSASVSDTWQSNTLPSVTTVIRAPTSTAATTSSAPTATCTNGPNSRGCWSGGFDIDTDFDQDWPETGRTVSYDFTITNTTMSPDGFERLVYAINGQYPGPTIYANWGDTIQVTVHNELPNNGTSIHWHGLRMWHNNGQDGVPGVTECPIVPGGSKTYTFIATQYGTSWYHSHFSNQYGDGIIGPIVVYGPATADYDEDLGPLPITDWYYPTVGTTSFLARHRNSLAPTADNGLINGTMTSNSGGSYARTILKAGRRHRLRLINTGVDNHFTFSLDGHTMTVIAADFVPLVPYNATSVFLGIGQRYDVIITADQSPGSYWFRADSQDTAGCGSNFNNGNIRSIFSYEGHENETPISTAHNYAQRCTDERGLVPYWNSYVPANNIPTFETLATAINQSTDANGLLTIFWQVNGTPLRVDWSQPTLGEIQNDRSFSNWPDRANAISLPNANRWTYWVITEAPGSPFTVNIPHPIHLHGHDFYVLGAGESAWTDADRQNLNYENPMRRDVAMLPTNGWLAIAFETNNPGAWLLHCHIAWHADDGFAVQFIESQQTMLDIDPITPDFNQQCNTWRDYYPEQAEYLQTDSGI</sequence>
<dbReference type="InterPro" id="IPR002044">
    <property type="entry name" value="CBM20"/>
</dbReference>
<evidence type="ECO:0000313" key="17">
    <source>
        <dbReference type="EMBL" id="WPB02034.1"/>
    </source>
</evidence>
<keyword evidence="13" id="KW-0624">Polysaccharide degradation</keyword>
<dbReference type="Gene3D" id="2.60.40.420">
    <property type="entry name" value="Cupredoxins - blue copper proteins"/>
    <property type="match status" value="3"/>
</dbReference>
<keyword evidence="7" id="KW-0677">Repeat</keyword>
<evidence type="ECO:0000256" key="2">
    <source>
        <dbReference type="ARBA" id="ARBA00001935"/>
    </source>
</evidence>
<dbReference type="InterPro" id="IPR045087">
    <property type="entry name" value="Cu-oxidase_fam"/>
</dbReference>
<name>A0A2G5HMN4_CERBT</name>
<keyword evidence="6 14" id="KW-0732">Signal</keyword>
<evidence type="ECO:0000256" key="12">
    <source>
        <dbReference type="ARBA" id="ARBA00023277"/>
    </source>
</evidence>
<dbReference type="GO" id="GO:0005507">
    <property type="term" value="F:copper ion binding"/>
    <property type="evidence" value="ECO:0007669"/>
    <property type="project" value="InterPro"/>
</dbReference>
<evidence type="ECO:0000256" key="3">
    <source>
        <dbReference type="ARBA" id="ARBA00010609"/>
    </source>
</evidence>
<dbReference type="Proteomes" id="UP000230605">
    <property type="component" value="Chromosome 4"/>
</dbReference>
<evidence type="ECO:0000256" key="14">
    <source>
        <dbReference type="SAM" id="SignalP"/>
    </source>
</evidence>
<evidence type="ECO:0000256" key="11">
    <source>
        <dbReference type="ARBA" id="ARBA00023185"/>
    </source>
</evidence>
<evidence type="ECO:0000259" key="15">
    <source>
        <dbReference type="PROSITE" id="PS51166"/>
    </source>
</evidence>
<dbReference type="InterPro" id="IPR008972">
    <property type="entry name" value="Cupredoxin"/>
</dbReference>
<feature type="domain" description="CBM20" evidence="15">
    <location>
        <begin position="51"/>
        <end position="157"/>
    </location>
</feature>
<dbReference type="GO" id="GO:0000272">
    <property type="term" value="P:polysaccharide catabolic process"/>
    <property type="evidence" value="ECO:0007669"/>
    <property type="project" value="UniProtKB-KW"/>
</dbReference>
<evidence type="ECO:0000256" key="8">
    <source>
        <dbReference type="ARBA" id="ARBA00023002"/>
    </source>
</evidence>
<evidence type="ECO:0000256" key="7">
    <source>
        <dbReference type="ARBA" id="ARBA00022737"/>
    </source>
</evidence>
<evidence type="ECO:0000256" key="10">
    <source>
        <dbReference type="ARBA" id="ARBA00023180"/>
    </source>
</evidence>
<dbReference type="Gene3D" id="2.60.40.10">
    <property type="entry name" value="Immunoglobulins"/>
    <property type="match status" value="1"/>
</dbReference>
<protein>
    <recommendedName>
        <fullName evidence="4">laccase</fullName>
        <ecNumber evidence="4">1.10.3.2</ecNumber>
    </recommendedName>
</protein>
<evidence type="ECO:0000313" key="16">
    <source>
        <dbReference type="EMBL" id="PIA93513.1"/>
    </source>
</evidence>
<dbReference type="EMBL" id="CP134187">
    <property type="protein sequence ID" value="WPB02034.1"/>
    <property type="molecule type" value="Genomic_DNA"/>
</dbReference>
<dbReference type="InterPro" id="IPR011707">
    <property type="entry name" value="Cu-oxidase-like_N"/>
</dbReference>
<feature type="chain" id="PRO_5013814808" description="laccase" evidence="14">
    <location>
        <begin position="17"/>
        <end position="732"/>
    </location>
</feature>
<dbReference type="EMBL" id="LKMD01000105">
    <property type="protein sequence ID" value="PIA93513.1"/>
    <property type="molecule type" value="Genomic_DNA"/>
</dbReference>
<dbReference type="PANTHER" id="PTHR11709:SF87">
    <property type="entry name" value="LACCASE"/>
    <property type="match status" value="1"/>
</dbReference>
<dbReference type="CDD" id="cd13880">
    <property type="entry name" value="CuRO_2_MaLCC_like"/>
    <property type="match status" value="1"/>
</dbReference>
<dbReference type="Pfam" id="PF07732">
    <property type="entry name" value="Cu-oxidase_3"/>
    <property type="match status" value="1"/>
</dbReference>
<dbReference type="SUPFAM" id="SSF49503">
    <property type="entry name" value="Cupredoxins"/>
    <property type="match status" value="3"/>
</dbReference>